<organism evidence="4 5">
    <name type="scientific">Staphylococcus capitis</name>
    <dbReference type="NCBI Taxonomy" id="29388"/>
    <lineage>
        <taxon>Bacteria</taxon>
        <taxon>Bacillati</taxon>
        <taxon>Bacillota</taxon>
        <taxon>Bacilli</taxon>
        <taxon>Bacillales</taxon>
        <taxon>Staphylococcaceae</taxon>
        <taxon>Staphylococcus</taxon>
    </lineage>
</organism>
<keyword evidence="5" id="KW-1185">Reference proteome</keyword>
<dbReference type="InterPro" id="IPR041219">
    <property type="entry name" value="Phage_lysozyme2"/>
</dbReference>
<feature type="domain" description="Peptidase C51" evidence="3">
    <location>
        <begin position="341"/>
        <end position="479"/>
    </location>
</feature>
<protein>
    <submittedName>
        <fullName evidence="4">CHAP domain-containing protein</fullName>
    </submittedName>
</protein>
<keyword evidence="2" id="KW-0472">Membrane</keyword>
<dbReference type="Gene3D" id="1.10.530.10">
    <property type="match status" value="1"/>
</dbReference>
<comment type="caution">
    <text evidence="4">The sequence shown here is derived from an EMBL/GenBank/DDBJ whole genome shotgun (WGS) entry which is preliminary data.</text>
</comment>
<feature type="region of interest" description="Disordered" evidence="1">
    <location>
        <begin position="252"/>
        <end position="326"/>
    </location>
</feature>
<dbReference type="Gene3D" id="3.90.1720.10">
    <property type="entry name" value="endopeptidase domain like (from Nostoc punctiforme)"/>
    <property type="match status" value="1"/>
</dbReference>
<evidence type="ECO:0000256" key="2">
    <source>
        <dbReference type="SAM" id="Phobius"/>
    </source>
</evidence>
<feature type="compositionally biased region" description="Basic and acidic residues" evidence="1">
    <location>
        <begin position="137"/>
        <end position="146"/>
    </location>
</feature>
<accession>A0ABX1SSW4</accession>
<feature type="region of interest" description="Disordered" evidence="1">
    <location>
        <begin position="127"/>
        <end position="146"/>
    </location>
</feature>
<proteinExistence type="predicted"/>
<evidence type="ECO:0000313" key="5">
    <source>
        <dbReference type="Proteomes" id="UP000538955"/>
    </source>
</evidence>
<feature type="compositionally biased region" description="Basic and acidic residues" evidence="1">
    <location>
        <begin position="289"/>
        <end position="300"/>
    </location>
</feature>
<gene>
    <name evidence="4" type="ORF">HHM24_04325</name>
</gene>
<dbReference type="InterPro" id="IPR007921">
    <property type="entry name" value="CHAP_dom"/>
</dbReference>
<dbReference type="EMBL" id="JABBMI010000055">
    <property type="protein sequence ID" value="NMK53978.1"/>
    <property type="molecule type" value="Genomic_DNA"/>
</dbReference>
<evidence type="ECO:0000256" key="1">
    <source>
        <dbReference type="SAM" id="MobiDB-lite"/>
    </source>
</evidence>
<keyword evidence="2" id="KW-0812">Transmembrane</keyword>
<name>A0ABX1SSW4_STACP</name>
<dbReference type="RefSeq" id="WP_168992940.1">
    <property type="nucleotide sequence ID" value="NZ_JABBMI010000055.1"/>
</dbReference>
<feature type="transmembrane region" description="Helical" evidence="2">
    <location>
        <begin position="7"/>
        <end position="27"/>
    </location>
</feature>
<feature type="region of interest" description="Disordered" evidence="1">
    <location>
        <begin position="43"/>
        <end position="85"/>
    </location>
</feature>
<keyword evidence="2" id="KW-1133">Transmembrane helix</keyword>
<evidence type="ECO:0000313" key="4">
    <source>
        <dbReference type="EMBL" id="NMK53978.1"/>
    </source>
</evidence>
<dbReference type="Pfam" id="PF18013">
    <property type="entry name" value="Phage_lysozyme2"/>
    <property type="match status" value="1"/>
</dbReference>
<sequence>MKRTITKVVPLIIKVSILLVFIIGIILPTNNITPPAKAVNQSSIDAQQGCSIDDSSDDEGGKKGSDDTGDSDSGGGDTGDAGNLSGEQKKYVKKAYEILNKDYGVSAEMVAGMMGNWMQESHINPKSVEGVTGVPSESERKSAEKRHTDFHTGIGLGQWSYERNDMLVDYAKKKGGNWWDFDIQMKFIADGDSAKDIFKGIVKDAGDDPGKNANTFHEKWEVSADNDQTIKLRSDNAEKIWKFMKKEGMTGKKDESKINKIGSKGASSKGNDEKGESSADNNSDVESDDPCKNGEADDKGGSNNVGGEIGDSTKVNGKSGKVQGQSYTWDKLPKKYKKHVTIPDFKEEYLDKPGNNYVQTGNKGQCTELTWAYMNQLWKGKQPTDDGQTTDGYRVHEVYKKKGAKTTHKPTVGYGFSSTTPYGGAGGEHGHTGLVAGVMDDGSFILVSYNLPPKLAPAREPVYSVVDGMPKDAGNKFIFFSGINGGKPNKGAKSKK</sequence>
<reference evidence="4 5" key="1">
    <citation type="submission" date="2020-04" db="EMBL/GenBank/DDBJ databases">
        <title>The Epidemiology and Molecular Characteristics of Linezolid-Resistant Staphylococcus capitis in Huashan Hospital, Shanghai.</title>
        <authorList>
            <person name="Ding L."/>
            <person name="Li P."/>
            <person name="Yang Y."/>
            <person name="Lin D."/>
            <person name="Xu X."/>
        </authorList>
    </citation>
    <scope>NUCLEOTIDE SEQUENCE [LARGE SCALE GENOMIC DNA]</scope>
    <source>
        <strain evidence="4 5">17-84</strain>
    </source>
</reference>
<dbReference type="Pfam" id="PF05257">
    <property type="entry name" value="CHAP"/>
    <property type="match status" value="1"/>
</dbReference>
<dbReference type="Proteomes" id="UP000538955">
    <property type="component" value="Unassembled WGS sequence"/>
</dbReference>
<evidence type="ECO:0000259" key="3">
    <source>
        <dbReference type="PROSITE" id="PS50911"/>
    </source>
</evidence>
<dbReference type="PROSITE" id="PS50911">
    <property type="entry name" value="CHAP"/>
    <property type="match status" value="1"/>
</dbReference>